<protein>
    <submittedName>
        <fullName evidence="2">Uncharacterized protein</fullName>
    </submittedName>
</protein>
<evidence type="ECO:0000313" key="3">
    <source>
        <dbReference type="Proteomes" id="UP000324222"/>
    </source>
</evidence>
<gene>
    <name evidence="2" type="ORF">E2C01_055328</name>
</gene>
<evidence type="ECO:0000256" key="1">
    <source>
        <dbReference type="SAM" id="MobiDB-lite"/>
    </source>
</evidence>
<dbReference type="Proteomes" id="UP000324222">
    <property type="component" value="Unassembled WGS sequence"/>
</dbReference>
<sequence>MKSESAGSVTNGETNSIRQSGTARSSSRPVCAGSSASRYSFSETRDMAAPTIYKLKCLNFFSFSQVFRQMARLLGDSGLLRRIDVLLRQPSGSVLPTFSSTNAKSLIYM</sequence>
<dbReference type="EMBL" id="VSRR010018348">
    <property type="protein sequence ID" value="MPC61260.1"/>
    <property type="molecule type" value="Genomic_DNA"/>
</dbReference>
<comment type="caution">
    <text evidence="2">The sequence shown here is derived from an EMBL/GenBank/DDBJ whole genome shotgun (WGS) entry which is preliminary data.</text>
</comment>
<organism evidence="2 3">
    <name type="scientific">Portunus trituberculatus</name>
    <name type="common">Swimming crab</name>
    <name type="synonym">Neptunus trituberculatus</name>
    <dbReference type="NCBI Taxonomy" id="210409"/>
    <lineage>
        <taxon>Eukaryota</taxon>
        <taxon>Metazoa</taxon>
        <taxon>Ecdysozoa</taxon>
        <taxon>Arthropoda</taxon>
        <taxon>Crustacea</taxon>
        <taxon>Multicrustacea</taxon>
        <taxon>Malacostraca</taxon>
        <taxon>Eumalacostraca</taxon>
        <taxon>Eucarida</taxon>
        <taxon>Decapoda</taxon>
        <taxon>Pleocyemata</taxon>
        <taxon>Brachyura</taxon>
        <taxon>Eubrachyura</taxon>
        <taxon>Portunoidea</taxon>
        <taxon>Portunidae</taxon>
        <taxon>Portuninae</taxon>
        <taxon>Portunus</taxon>
    </lineage>
</organism>
<feature type="region of interest" description="Disordered" evidence="1">
    <location>
        <begin position="1"/>
        <end position="39"/>
    </location>
</feature>
<dbReference type="AlphaFoldDB" id="A0A5B7GM58"/>
<proteinExistence type="predicted"/>
<keyword evidence="3" id="KW-1185">Reference proteome</keyword>
<reference evidence="2 3" key="1">
    <citation type="submission" date="2019-05" db="EMBL/GenBank/DDBJ databases">
        <title>Another draft genome of Portunus trituberculatus and its Hox gene families provides insights of decapod evolution.</title>
        <authorList>
            <person name="Jeong J.-H."/>
            <person name="Song I."/>
            <person name="Kim S."/>
            <person name="Choi T."/>
            <person name="Kim D."/>
            <person name="Ryu S."/>
            <person name="Kim W."/>
        </authorList>
    </citation>
    <scope>NUCLEOTIDE SEQUENCE [LARGE SCALE GENOMIC DNA]</scope>
    <source>
        <tissue evidence="2">Muscle</tissue>
    </source>
</reference>
<accession>A0A5B7GM58</accession>
<evidence type="ECO:0000313" key="2">
    <source>
        <dbReference type="EMBL" id="MPC61260.1"/>
    </source>
</evidence>
<name>A0A5B7GM58_PORTR</name>